<dbReference type="RefSeq" id="WP_116977722.1">
    <property type="nucleotide sequence ID" value="NZ_QPMM01000011.1"/>
</dbReference>
<dbReference type="EMBL" id="QPMM01000011">
    <property type="protein sequence ID" value="RFS20160.1"/>
    <property type="molecule type" value="Genomic_DNA"/>
</dbReference>
<dbReference type="OrthoDB" id="662667at2"/>
<reference evidence="2 3" key="1">
    <citation type="submission" date="2018-07" db="EMBL/GenBank/DDBJ databases">
        <title>Chitinophaga K2CV101002-2 sp. nov., isolated from a monsoon evergreen broad-leaved forest soil.</title>
        <authorList>
            <person name="Lv Y."/>
        </authorList>
    </citation>
    <scope>NUCLEOTIDE SEQUENCE [LARGE SCALE GENOMIC DNA]</scope>
    <source>
        <strain evidence="2 3">GDMCC 1.1288</strain>
    </source>
</reference>
<proteinExistence type="predicted"/>
<dbReference type="InterPro" id="IPR024311">
    <property type="entry name" value="Lipocalin-like"/>
</dbReference>
<evidence type="ECO:0000313" key="2">
    <source>
        <dbReference type="EMBL" id="RFS20160.1"/>
    </source>
</evidence>
<feature type="domain" description="Lipocalin-like" evidence="1">
    <location>
        <begin position="42"/>
        <end position="129"/>
    </location>
</feature>
<dbReference type="PROSITE" id="PS51257">
    <property type="entry name" value="PROKAR_LIPOPROTEIN"/>
    <property type="match status" value="1"/>
</dbReference>
<accession>A0A3E1Y5Y6</accession>
<organism evidence="2 3">
    <name type="scientific">Chitinophaga silvatica</name>
    <dbReference type="NCBI Taxonomy" id="2282649"/>
    <lineage>
        <taxon>Bacteria</taxon>
        <taxon>Pseudomonadati</taxon>
        <taxon>Bacteroidota</taxon>
        <taxon>Chitinophagia</taxon>
        <taxon>Chitinophagales</taxon>
        <taxon>Chitinophagaceae</taxon>
        <taxon>Chitinophaga</taxon>
    </lineage>
</organism>
<evidence type="ECO:0000313" key="3">
    <source>
        <dbReference type="Proteomes" id="UP000260644"/>
    </source>
</evidence>
<evidence type="ECO:0000259" key="1">
    <source>
        <dbReference type="Pfam" id="PF13648"/>
    </source>
</evidence>
<protein>
    <recommendedName>
        <fullName evidence="1">Lipocalin-like domain-containing protein</fullName>
    </recommendedName>
</protein>
<sequence length="150" mass="16730">MKSMNAITMKWFLLMIPATILLSCKKEKSESESKCNIDVASLSGTYKVTSLKYTSKPDATPVDFMEFMEACEKDDIITLKKDGTYEYFDLGVTCSPNGSDKGTWELNGKTLISDGKLNGTVSSFDCKTLVYYVENSLVSGDKFVFTMVRQ</sequence>
<gene>
    <name evidence="2" type="ORF">DVR12_20815</name>
</gene>
<dbReference type="Proteomes" id="UP000260644">
    <property type="component" value="Unassembled WGS sequence"/>
</dbReference>
<dbReference type="AlphaFoldDB" id="A0A3E1Y5Y6"/>
<name>A0A3E1Y5Y6_9BACT</name>
<dbReference type="Pfam" id="PF13648">
    <property type="entry name" value="Lipocalin_4"/>
    <property type="match status" value="1"/>
</dbReference>
<keyword evidence="3" id="KW-1185">Reference proteome</keyword>
<comment type="caution">
    <text evidence="2">The sequence shown here is derived from an EMBL/GenBank/DDBJ whole genome shotgun (WGS) entry which is preliminary data.</text>
</comment>